<sequence length="199" mass="21959">MKKLFGTLILILLVGSLGACSNNNSNTMISAANVNEREETILSTITSESFLFDFNNTEYKEVAVWVEKYESGKLVDDQLGYMTTQVDKKGSIILATAKASDNEKQQTFHIGVGDQDGTSSASVLDKKPKDADAMSIVYSGLPEEKTLDGGEILLANIAYSNNEFGTSSISNQFYEDPEAHMDELNEYNVVYLFKAKFMK</sequence>
<dbReference type="PROSITE" id="PS51257">
    <property type="entry name" value="PROKAR_LIPOPROTEIN"/>
    <property type="match status" value="1"/>
</dbReference>
<evidence type="ECO:0000256" key="1">
    <source>
        <dbReference type="SAM" id="SignalP"/>
    </source>
</evidence>
<reference evidence="2 5" key="2">
    <citation type="submission" date="2021-03" db="EMBL/GenBank/DDBJ databases">
        <title>Antimicrobial resistance genes in bacteria isolated from Japanese honey, and their potential for conferring macrolide and lincosamide resistance in the American foulbrood pathogen Paenibacillus larvae.</title>
        <authorList>
            <person name="Okamoto M."/>
            <person name="Kumagai M."/>
            <person name="Kanamori H."/>
            <person name="Takamatsu D."/>
        </authorList>
    </citation>
    <scope>NUCLEOTIDE SEQUENCE [LARGE SCALE GENOMIC DNA]</scope>
    <source>
        <strain evidence="2 5">J6TS1</strain>
    </source>
</reference>
<reference evidence="3 4" key="1">
    <citation type="submission" date="2018-12" db="EMBL/GenBank/DDBJ databases">
        <authorList>
            <person name="Sun L."/>
            <person name="Chen Z."/>
        </authorList>
    </citation>
    <scope>NUCLEOTIDE SEQUENCE [LARGE SCALE GENOMIC DNA]</scope>
    <source>
        <strain evidence="3 4">LMG 29736</strain>
    </source>
</reference>
<comment type="caution">
    <text evidence="3">The sequence shown here is derived from an EMBL/GenBank/DDBJ whole genome shotgun (WGS) entry which is preliminary data.</text>
</comment>
<organism evidence="3 4">
    <name type="scientific">Siminovitchia terrae</name>
    <name type="common">Bacillus terrae</name>
    <dbReference type="NCBI Taxonomy" id="1914933"/>
    <lineage>
        <taxon>Bacteria</taxon>
        <taxon>Bacillati</taxon>
        <taxon>Bacillota</taxon>
        <taxon>Bacilli</taxon>
        <taxon>Bacillales</taxon>
        <taxon>Bacillaceae</taxon>
        <taxon>Siminovitchia</taxon>
    </lineage>
</organism>
<feature type="signal peptide" evidence="1">
    <location>
        <begin position="1"/>
        <end position="19"/>
    </location>
</feature>
<dbReference type="Proteomes" id="UP000287296">
    <property type="component" value="Unassembled WGS sequence"/>
</dbReference>
<dbReference type="AlphaFoldDB" id="A0A429XDX5"/>
<evidence type="ECO:0008006" key="6">
    <source>
        <dbReference type="Google" id="ProtNLM"/>
    </source>
</evidence>
<name>A0A429XDX5_SIMTE</name>
<feature type="chain" id="PRO_5039715572" description="Lipoprotein" evidence="1">
    <location>
        <begin position="20"/>
        <end position="199"/>
    </location>
</feature>
<dbReference type="OrthoDB" id="2456338at2"/>
<dbReference type="RefSeq" id="WP_120118676.1">
    <property type="nucleotide sequence ID" value="NZ_BORI01000004.1"/>
</dbReference>
<keyword evidence="5" id="KW-1185">Reference proteome</keyword>
<keyword evidence="1" id="KW-0732">Signal</keyword>
<dbReference type="Proteomes" id="UP000680670">
    <property type="component" value="Unassembled WGS sequence"/>
</dbReference>
<dbReference type="EMBL" id="QYTW02000001">
    <property type="protein sequence ID" value="RST61552.1"/>
    <property type="molecule type" value="Genomic_DNA"/>
</dbReference>
<proteinExistence type="predicted"/>
<evidence type="ECO:0000313" key="4">
    <source>
        <dbReference type="Proteomes" id="UP000287296"/>
    </source>
</evidence>
<evidence type="ECO:0000313" key="5">
    <source>
        <dbReference type="Proteomes" id="UP000680670"/>
    </source>
</evidence>
<gene>
    <name evidence="3" type="ORF">D5F11_001355</name>
    <name evidence="2" type="ORF">J6TS1_31690</name>
</gene>
<protein>
    <recommendedName>
        <fullName evidence="6">Lipoprotein</fullName>
    </recommendedName>
</protein>
<accession>A0A429XDX5</accession>
<evidence type="ECO:0000313" key="3">
    <source>
        <dbReference type="EMBL" id="RST61552.1"/>
    </source>
</evidence>
<dbReference type="EMBL" id="BORJ01000008">
    <property type="protein sequence ID" value="GIN97299.1"/>
    <property type="molecule type" value="Genomic_DNA"/>
</dbReference>
<evidence type="ECO:0000313" key="2">
    <source>
        <dbReference type="EMBL" id="GIN97299.1"/>
    </source>
</evidence>